<dbReference type="PANTHER" id="PTHR43874">
    <property type="entry name" value="TWO-COMPONENT RESPONSE REGULATOR"/>
    <property type="match status" value="1"/>
</dbReference>
<comment type="caution">
    <text evidence="4">The sequence shown here is derived from an EMBL/GenBank/DDBJ whole genome shotgun (WGS) entry which is preliminary data.</text>
</comment>
<dbReference type="STRING" id="4540.A0A3L6R0V6"/>
<dbReference type="Pfam" id="PF00072">
    <property type="entry name" value="Response_reg"/>
    <property type="match status" value="1"/>
</dbReference>
<dbReference type="GO" id="GO:0009736">
    <property type="term" value="P:cytokinin-activated signaling pathway"/>
    <property type="evidence" value="ECO:0007669"/>
    <property type="project" value="InterPro"/>
</dbReference>
<dbReference type="EMBL" id="PQIB02000010">
    <property type="protein sequence ID" value="RLM92403.1"/>
    <property type="molecule type" value="Genomic_DNA"/>
</dbReference>
<feature type="modified residue" description="4-aspartylphosphate" evidence="2">
    <location>
        <position position="23"/>
    </location>
</feature>
<dbReference type="InterPro" id="IPR001789">
    <property type="entry name" value="Sig_transdc_resp-reg_receiver"/>
</dbReference>
<dbReference type="SUPFAM" id="SSF52172">
    <property type="entry name" value="CheY-like"/>
    <property type="match status" value="1"/>
</dbReference>
<dbReference type="InterPro" id="IPR045279">
    <property type="entry name" value="ARR-like"/>
</dbReference>
<evidence type="ECO:0000256" key="2">
    <source>
        <dbReference type="PROSITE-ProRule" id="PRU00169"/>
    </source>
</evidence>
<dbReference type="PANTHER" id="PTHR43874:SF33">
    <property type="entry name" value="TWO-COMPONENT RESPONSE REGULATOR ORR8"/>
    <property type="match status" value="1"/>
</dbReference>
<organism evidence="4 5">
    <name type="scientific">Panicum miliaceum</name>
    <name type="common">Proso millet</name>
    <name type="synonym">Broomcorn millet</name>
    <dbReference type="NCBI Taxonomy" id="4540"/>
    <lineage>
        <taxon>Eukaryota</taxon>
        <taxon>Viridiplantae</taxon>
        <taxon>Streptophyta</taxon>
        <taxon>Embryophyta</taxon>
        <taxon>Tracheophyta</taxon>
        <taxon>Spermatophyta</taxon>
        <taxon>Magnoliopsida</taxon>
        <taxon>Liliopsida</taxon>
        <taxon>Poales</taxon>
        <taxon>Poaceae</taxon>
        <taxon>PACMAD clade</taxon>
        <taxon>Panicoideae</taxon>
        <taxon>Panicodae</taxon>
        <taxon>Paniceae</taxon>
        <taxon>Panicinae</taxon>
        <taxon>Panicum</taxon>
        <taxon>Panicum sect. Panicum</taxon>
    </lineage>
</organism>
<protein>
    <recommendedName>
        <fullName evidence="3">Response regulatory domain-containing protein</fullName>
    </recommendedName>
</protein>
<evidence type="ECO:0000313" key="4">
    <source>
        <dbReference type="EMBL" id="RLM92403.1"/>
    </source>
</evidence>
<name>A0A3L6R0V6_PANMI</name>
<dbReference type="PROSITE" id="PS50110">
    <property type="entry name" value="RESPONSE_REGULATORY"/>
    <property type="match status" value="1"/>
</dbReference>
<proteinExistence type="predicted"/>
<dbReference type="InterPro" id="IPR011006">
    <property type="entry name" value="CheY-like_superfamily"/>
</dbReference>
<accession>A0A3L6R0V6</accession>
<evidence type="ECO:0000313" key="5">
    <source>
        <dbReference type="Proteomes" id="UP000275267"/>
    </source>
</evidence>
<keyword evidence="1" id="KW-0902">Two-component regulatory system</keyword>
<evidence type="ECO:0000256" key="1">
    <source>
        <dbReference type="ARBA" id="ARBA00023012"/>
    </source>
</evidence>
<dbReference type="GO" id="GO:0000160">
    <property type="term" value="P:phosphorelay signal transduction system"/>
    <property type="evidence" value="ECO:0007669"/>
    <property type="project" value="UniProtKB-KW"/>
</dbReference>
<gene>
    <name evidence="4" type="ORF">C2845_PM08G21630</name>
</gene>
<dbReference type="Proteomes" id="UP000275267">
    <property type="component" value="Unassembled WGS sequence"/>
</dbReference>
<dbReference type="Gene3D" id="3.40.50.2300">
    <property type="match status" value="1"/>
</dbReference>
<keyword evidence="2" id="KW-0597">Phosphoprotein</keyword>
<dbReference type="AlphaFoldDB" id="A0A3L6R0V6"/>
<feature type="domain" description="Response regulatory" evidence="3">
    <location>
        <begin position="1"/>
        <end position="89"/>
    </location>
</feature>
<sequence length="89" mass="10103">MEGPKKALRFLAMKHDVKLILTDYCMPGMTGYDLLMEVKKSLNLSHLPMVIMFTDDAPETIKKCLEGGARDYIMKPIKVADVPRLLSYI</sequence>
<keyword evidence="5" id="KW-1185">Reference proteome</keyword>
<evidence type="ECO:0000259" key="3">
    <source>
        <dbReference type="PROSITE" id="PS50110"/>
    </source>
</evidence>
<dbReference type="OrthoDB" id="594480at2759"/>
<reference evidence="5" key="1">
    <citation type="journal article" date="2019" name="Nat. Commun.">
        <title>The genome of broomcorn millet.</title>
        <authorList>
            <person name="Zou C."/>
            <person name="Miki D."/>
            <person name="Li D."/>
            <person name="Tang Q."/>
            <person name="Xiao L."/>
            <person name="Rajput S."/>
            <person name="Deng P."/>
            <person name="Jia W."/>
            <person name="Huang R."/>
            <person name="Zhang M."/>
            <person name="Sun Y."/>
            <person name="Hu J."/>
            <person name="Fu X."/>
            <person name="Schnable P.S."/>
            <person name="Li F."/>
            <person name="Zhang H."/>
            <person name="Feng B."/>
            <person name="Zhu X."/>
            <person name="Liu R."/>
            <person name="Schnable J.C."/>
            <person name="Zhu J.-K."/>
            <person name="Zhang H."/>
        </authorList>
    </citation>
    <scope>NUCLEOTIDE SEQUENCE [LARGE SCALE GENOMIC DNA]</scope>
</reference>